<dbReference type="AlphaFoldDB" id="A0A852BPD8"/>
<gene>
    <name evidence="10" type="primary">Klf11</name>
    <name evidence="10" type="ORF">RAMSUL_R01920</name>
</gene>
<dbReference type="EMBL" id="WBNM01001493">
    <property type="protein sequence ID" value="NXP69838.1"/>
    <property type="molecule type" value="Genomic_DNA"/>
</dbReference>
<dbReference type="FunFam" id="3.30.160.60:FF:000018">
    <property type="entry name" value="Krueppel-like factor 15"/>
    <property type="match status" value="1"/>
</dbReference>
<comment type="subcellular location">
    <subcellularLocation>
        <location evidence="1">Nucleus</location>
    </subcellularLocation>
</comment>
<dbReference type="InterPro" id="IPR013087">
    <property type="entry name" value="Znf_C2H2_type"/>
</dbReference>
<keyword evidence="2" id="KW-0479">Metal-binding</keyword>
<keyword evidence="11" id="KW-1185">Reference proteome</keyword>
<dbReference type="Proteomes" id="UP000611227">
    <property type="component" value="Unassembled WGS sequence"/>
</dbReference>
<dbReference type="SUPFAM" id="SSF57667">
    <property type="entry name" value="beta-beta-alpha zinc fingers"/>
    <property type="match status" value="2"/>
</dbReference>
<sequence length="512" mass="53396">VDIVDIFASLRQRHDGARTPCGALQLNDIEAVQALVCMSAWGQRSRHGDTPRVRPLTPFSDSGDCTVHAEAAAELPRDCLSTLLSWGVHCPPRGGCWGGGEGMSRVAAVPWGTPPVTLFCVAQCMTPPHSPDCGESLGLSPQSSCCRTRAAAPARPQPSAAGRERLGTAGASSPAPRRALATSVIRHTGGSSAGRLPAAGAAVSPGTASGPPRLSAAGDAAGRALPRAQPSARRDSSDPGSKEGLLPARLLTPQSADTDLPGGATPVTPAPVSGAQVLCQMIPFQGHSGVVNAYVKPMAAAVPGAMKPILPQSPVLVGPSVPQGTVMLVLPQPAATQPPPCPPALVTVGNTKLLPLAPAPVFIAAGQSCAPAQADFSRRRNYVCSFPGCKKTYFKSSHLKAHLRTHTGEKPFGCSWEGCQKRFARSDELSRHRRTHTGEKRFCCPLCQRRFMRSDHLSKHARRHGTARRGHAWIAPTARPPGTATAATQPPRRGTVPGLATESCPCPFPSQG</sequence>
<evidence type="ECO:0000256" key="8">
    <source>
        <dbReference type="SAM" id="MobiDB-lite"/>
    </source>
</evidence>
<proteinExistence type="predicted"/>
<dbReference type="PROSITE" id="PS00028">
    <property type="entry name" value="ZINC_FINGER_C2H2_1"/>
    <property type="match status" value="3"/>
</dbReference>
<keyword evidence="3" id="KW-0677">Repeat</keyword>
<feature type="non-terminal residue" evidence="10">
    <location>
        <position position="512"/>
    </location>
</feature>
<dbReference type="GO" id="GO:0000981">
    <property type="term" value="F:DNA-binding transcription factor activity, RNA polymerase II-specific"/>
    <property type="evidence" value="ECO:0007669"/>
    <property type="project" value="TreeGrafter"/>
</dbReference>
<dbReference type="Gene3D" id="3.30.160.60">
    <property type="entry name" value="Classic Zinc Finger"/>
    <property type="match status" value="3"/>
</dbReference>
<dbReference type="PANTHER" id="PTHR23235:SF65">
    <property type="entry name" value="KRUEPPEL-LIKE FACTOR 11"/>
    <property type="match status" value="1"/>
</dbReference>
<dbReference type="FunFam" id="3.30.160.60:FF:000134">
    <property type="entry name" value="Krueppel-like factor 11"/>
    <property type="match status" value="1"/>
</dbReference>
<dbReference type="GO" id="GO:0008270">
    <property type="term" value="F:zinc ion binding"/>
    <property type="evidence" value="ECO:0007669"/>
    <property type="project" value="UniProtKB-KW"/>
</dbReference>
<dbReference type="GO" id="GO:0005634">
    <property type="term" value="C:nucleus"/>
    <property type="evidence" value="ECO:0007669"/>
    <property type="project" value="UniProtKB-SubCell"/>
</dbReference>
<evidence type="ECO:0000313" key="11">
    <source>
        <dbReference type="Proteomes" id="UP000611227"/>
    </source>
</evidence>
<evidence type="ECO:0000259" key="9">
    <source>
        <dbReference type="PROSITE" id="PS50157"/>
    </source>
</evidence>
<feature type="compositionally biased region" description="Basic and acidic residues" evidence="8">
    <location>
        <begin position="232"/>
        <end position="241"/>
    </location>
</feature>
<organism evidence="10 11">
    <name type="scientific">Ramphastos sulfuratus</name>
    <dbReference type="NCBI Taxonomy" id="322582"/>
    <lineage>
        <taxon>Eukaryota</taxon>
        <taxon>Metazoa</taxon>
        <taxon>Chordata</taxon>
        <taxon>Craniata</taxon>
        <taxon>Vertebrata</taxon>
        <taxon>Euteleostomi</taxon>
        <taxon>Archelosauria</taxon>
        <taxon>Archosauria</taxon>
        <taxon>Dinosauria</taxon>
        <taxon>Saurischia</taxon>
        <taxon>Theropoda</taxon>
        <taxon>Coelurosauria</taxon>
        <taxon>Aves</taxon>
        <taxon>Neognathae</taxon>
        <taxon>Neoaves</taxon>
        <taxon>Telluraves</taxon>
        <taxon>Coraciimorphae</taxon>
        <taxon>Piciformes</taxon>
        <taxon>Ramphastidae</taxon>
        <taxon>Ramphastos</taxon>
    </lineage>
</organism>
<dbReference type="InterPro" id="IPR036236">
    <property type="entry name" value="Znf_C2H2_sf"/>
</dbReference>
<keyword evidence="6" id="KW-0539">Nucleus</keyword>
<dbReference type="FunFam" id="3.30.160.60:FF:000926">
    <property type="entry name" value="Kruppel like factor 13"/>
    <property type="match status" value="1"/>
</dbReference>
<comment type="caution">
    <text evidence="10">The sequence shown here is derived from an EMBL/GenBank/DDBJ whole genome shotgun (WGS) entry which is preliminary data.</text>
</comment>
<feature type="compositionally biased region" description="Low complexity" evidence="8">
    <location>
        <begin position="149"/>
        <end position="161"/>
    </location>
</feature>
<dbReference type="Pfam" id="PF00096">
    <property type="entry name" value="zf-C2H2"/>
    <property type="match status" value="2"/>
</dbReference>
<dbReference type="CDD" id="cd21584">
    <property type="entry name" value="KLF11_N"/>
    <property type="match status" value="1"/>
</dbReference>
<dbReference type="SMART" id="SM00355">
    <property type="entry name" value="ZnF_C2H2"/>
    <property type="match status" value="3"/>
</dbReference>
<evidence type="ECO:0000256" key="7">
    <source>
        <dbReference type="PROSITE-ProRule" id="PRU00042"/>
    </source>
</evidence>
<evidence type="ECO:0000256" key="3">
    <source>
        <dbReference type="ARBA" id="ARBA00022737"/>
    </source>
</evidence>
<feature type="compositionally biased region" description="Low complexity" evidence="8">
    <location>
        <begin position="475"/>
        <end position="495"/>
    </location>
</feature>
<evidence type="ECO:0000256" key="4">
    <source>
        <dbReference type="ARBA" id="ARBA00022771"/>
    </source>
</evidence>
<dbReference type="GO" id="GO:0000978">
    <property type="term" value="F:RNA polymerase II cis-regulatory region sequence-specific DNA binding"/>
    <property type="evidence" value="ECO:0007669"/>
    <property type="project" value="TreeGrafter"/>
</dbReference>
<dbReference type="PANTHER" id="PTHR23235">
    <property type="entry name" value="KRUEPPEL-LIKE TRANSCRIPTION FACTOR"/>
    <property type="match status" value="1"/>
</dbReference>
<feature type="region of interest" description="Disordered" evidence="8">
    <location>
        <begin position="149"/>
        <end position="246"/>
    </location>
</feature>
<evidence type="ECO:0000256" key="6">
    <source>
        <dbReference type="ARBA" id="ARBA00023242"/>
    </source>
</evidence>
<feature type="region of interest" description="Disordered" evidence="8">
    <location>
        <begin position="475"/>
        <end position="512"/>
    </location>
</feature>
<evidence type="ECO:0000256" key="5">
    <source>
        <dbReference type="ARBA" id="ARBA00022833"/>
    </source>
</evidence>
<protein>
    <submittedName>
        <fullName evidence="10">KLF11 factor</fullName>
    </submittedName>
</protein>
<keyword evidence="4 7" id="KW-0863">Zinc-finger</keyword>
<accession>A0A852BPD8</accession>
<keyword evidence="5" id="KW-0862">Zinc</keyword>
<evidence type="ECO:0000313" key="10">
    <source>
        <dbReference type="EMBL" id="NXP69838.1"/>
    </source>
</evidence>
<dbReference type="PROSITE" id="PS50157">
    <property type="entry name" value="ZINC_FINGER_C2H2_2"/>
    <property type="match status" value="3"/>
</dbReference>
<evidence type="ECO:0000256" key="2">
    <source>
        <dbReference type="ARBA" id="ARBA00022723"/>
    </source>
</evidence>
<name>A0A852BPD8_9PICI</name>
<feature type="domain" description="C2H2-type" evidence="9">
    <location>
        <begin position="442"/>
        <end position="469"/>
    </location>
</feature>
<evidence type="ECO:0000256" key="1">
    <source>
        <dbReference type="ARBA" id="ARBA00004123"/>
    </source>
</evidence>
<feature type="domain" description="C2H2-type" evidence="9">
    <location>
        <begin position="382"/>
        <end position="411"/>
    </location>
</feature>
<feature type="domain" description="C2H2-type" evidence="9">
    <location>
        <begin position="412"/>
        <end position="441"/>
    </location>
</feature>
<feature type="non-terminal residue" evidence="10">
    <location>
        <position position="1"/>
    </location>
</feature>
<reference evidence="10" key="1">
    <citation type="submission" date="2019-09" db="EMBL/GenBank/DDBJ databases">
        <title>Bird 10,000 Genomes (B10K) Project - Family phase.</title>
        <authorList>
            <person name="Zhang G."/>
        </authorList>
    </citation>
    <scope>NUCLEOTIDE SEQUENCE</scope>
    <source>
        <strain evidence="10">B10K-DU-001-30</strain>
        <tissue evidence="10">Muscle</tissue>
    </source>
</reference>